<dbReference type="EMBL" id="KB309292">
    <property type="protein sequence ID" value="ELT94898.1"/>
    <property type="molecule type" value="Genomic_DNA"/>
</dbReference>
<dbReference type="InterPro" id="IPR035914">
    <property type="entry name" value="Sperma_CUB_dom_sf"/>
</dbReference>
<dbReference type="PANTHER" id="PTHR24251">
    <property type="entry name" value="OVOCHYMASE-RELATED"/>
    <property type="match status" value="1"/>
</dbReference>
<feature type="non-terminal residue" evidence="5">
    <location>
        <position position="1"/>
    </location>
</feature>
<dbReference type="SUPFAM" id="SSF49854">
    <property type="entry name" value="Spermadhesin, CUB domain"/>
    <property type="match status" value="1"/>
</dbReference>
<dbReference type="EnsemblMetazoa" id="CapteT124522">
    <property type="protein sequence ID" value="CapteP124522"/>
    <property type="gene ID" value="CapteG124522"/>
</dbReference>
<feature type="domain" description="CUB" evidence="4">
    <location>
        <begin position="1"/>
        <end position="63"/>
    </location>
</feature>
<dbReference type="PROSITE" id="PS01180">
    <property type="entry name" value="CUB"/>
    <property type="match status" value="1"/>
</dbReference>
<evidence type="ECO:0000256" key="3">
    <source>
        <dbReference type="PROSITE-ProRule" id="PRU00059"/>
    </source>
</evidence>
<evidence type="ECO:0000256" key="2">
    <source>
        <dbReference type="ARBA" id="ARBA00023157"/>
    </source>
</evidence>
<keyword evidence="1" id="KW-0677">Repeat</keyword>
<keyword evidence="7" id="KW-1185">Reference proteome</keyword>
<organism evidence="5">
    <name type="scientific">Capitella teleta</name>
    <name type="common">Polychaete worm</name>
    <dbReference type="NCBI Taxonomy" id="283909"/>
    <lineage>
        <taxon>Eukaryota</taxon>
        <taxon>Metazoa</taxon>
        <taxon>Spiralia</taxon>
        <taxon>Lophotrochozoa</taxon>
        <taxon>Annelida</taxon>
        <taxon>Polychaeta</taxon>
        <taxon>Sedentaria</taxon>
        <taxon>Scolecida</taxon>
        <taxon>Capitellidae</taxon>
        <taxon>Capitella</taxon>
    </lineage>
</organism>
<dbReference type="Gene3D" id="2.60.120.290">
    <property type="entry name" value="Spermadhesin, CUB domain"/>
    <property type="match status" value="1"/>
</dbReference>
<reference evidence="7" key="1">
    <citation type="submission" date="2012-12" db="EMBL/GenBank/DDBJ databases">
        <authorList>
            <person name="Hellsten U."/>
            <person name="Grimwood J."/>
            <person name="Chapman J.A."/>
            <person name="Shapiro H."/>
            <person name="Aerts A."/>
            <person name="Otillar R.P."/>
            <person name="Terry A.Y."/>
            <person name="Boore J.L."/>
            <person name="Simakov O."/>
            <person name="Marletaz F."/>
            <person name="Cho S.-J."/>
            <person name="Edsinger-Gonzales E."/>
            <person name="Havlak P."/>
            <person name="Kuo D.-H."/>
            <person name="Larsson T."/>
            <person name="Lv J."/>
            <person name="Arendt D."/>
            <person name="Savage R."/>
            <person name="Osoegawa K."/>
            <person name="de Jong P."/>
            <person name="Lindberg D.R."/>
            <person name="Seaver E.C."/>
            <person name="Weisblat D.A."/>
            <person name="Putnam N.H."/>
            <person name="Grigoriev I.V."/>
            <person name="Rokhsar D.S."/>
        </authorList>
    </citation>
    <scope>NUCLEOTIDE SEQUENCE</scope>
    <source>
        <strain evidence="7">I ESC-2004</strain>
    </source>
</reference>
<dbReference type="InterPro" id="IPR000859">
    <property type="entry name" value="CUB_dom"/>
</dbReference>
<keyword evidence="2" id="KW-1015">Disulfide bond</keyword>
<accession>R7TM47</accession>
<dbReference type="AlphaFoldDB" id="R7TM47"/>
<proteinExistence type="predicted"/>
<gene>
    <name evidence="5" type="ORF">CAPTEDRAFT_124522</name>
</gene>
<evidence type="ECO:0000313" key="5">
    <source>
        <dbReference type="EMBL" id="ELT94898.1"/>
    </source>
</evidence>
<protein>
    <recommendedName>
        <fullName evidence="4">CUB domain-containing protein</fullName>
    </recommendedName>
</protein>
<dbReference type="PANTHER" id="PTHR24251:SF30">
    <property type="entry name" value="MEMBRANE FRIZZLED-RELATED PROTEIN"/>
    <property type="match status" value="1"/>
</dbReference>
<name>R7TM47_CAPTE</name>
<reference evidence="6" key="3">
    <citation type="submission" date="2015-06" db="UniProtKB">
        <authorList>
            <consortium name="EnsemblMetazoa"/>
        </authorList>
    </citation>
    <scope>IDENTIFICATION</scope>
</reference>
<reference evidence="5 7" key="2">
    <citation type="journal article" date="2013" name="Nature">
        <title>Insights into bilaterian evolution from three spiralian genomes.</title>
        <authorList>
            <person name="Simakov O."/>
            <person name="Marletaz F."/>
            <person name="Cho S.J."/>
            <person name="Edsinger-Gonzales E."/>
            <person name="Havlak P."/>
            <person name="Hellsten U."/>
            <person name="Kuo D.H."/>
            <person name="Larsson T."/>
            <person name="Lv J."/>
            <person name="Arendt D."/>
            <person name="Savage R."/>
            <person name="Osoegawa K."/>
            <person name="de Jong P."/>
            <person name="Grimwood J."/>
            <person name="Chapman J.A."/>
            <person name="Shapiro H."/>
            <person name="Aerts A."/>
            <person name="Otillar R.P."/>
            <person name="Terry A.Y."/>
            <person name="Boore J.L."/>
            <person name="Grigoriev I.V."/>
            <person name="Lindberg D.R."/>
            <person name="Seaver E.C."/>
            <person name="Weisblat D.A."/>
            <person name="Putnam N.H."/>
            <person name="Rokhsar D.S."/>
        </authorList>
    </citation>
    <scope>NUCLEOTIDE SEQUENCE</scope>
    <source>
        <strain evidence="5 7">I ESC-2004</strain>
    </source>
</reference>
<dbReference type="HOGENOM" id="CLU_207558_0_0_1"/>
<dbReference type="Pfam" id="PF00431">
    <property type="entry name" value="CUB"/>
    <property type="match status" value="1"/>
</dbReference>
<dbReference type="CDD" id="cd00041">
    <property type="entry name" value="CUB"/>
    <property type="match status" value="1"/>
</dbReference>
<evidence type="ECO:0000313" key="6">
    <source>
        <dbReference type="EnsemblMetazoa" id="CapteP124522"/>
    </source>
</evidence>
<dbReference type="EMBL" id="AMQN01002479">
    <property type="status" value="NOT_ANNOTATED_CDS"/>
    <property type="molecule type" value="Genomic_DNA"/>
</dbReference>
<evidence type="ECO:0000259" key="4">
    <source>
        <dbReference type="PROSITE" id="PS01180"/>
    </source>
</evidence>
<evidence type="ECO:0000256" key="1">
    <source>
        <dbReference type="ARBA" id="ARBA00022737"/>
    </source>
</evidence>
<comment type="caution">
    <text evidence="3">Lacks conserved residue(s) required for the propagation of feature annotation.</text>
</comment>
<dbReference type="Proteomes" id="UP000014760">
    <property type="component" value="Unassembled WGS sequence"/>
</dbReference>
<sequence>CNAVYVEKYGTIYSPNFPSFYDNNMDCLALIKAPPSTVIVIKFKHMDIENHEDCIYDWLEVIP</sequence>
<dbReference type="STRING" id="283909.R7TM47"/>
<evidence type="ECO:0000313" key="7">
    <source>
        <dbReference type="Proteomes" id="UP000014760"/>
    </source>
</evidence>
<dbReference type="OrthoDB" id="6118973at2759"/>